<dbReference type="RefSeq" id="WP_059746860.1">
    <property type="nucleotide sequence ID" value="NZ_LRDC01000040.1"/>
</dbReference>
<dbReference type="InterPro" id="IPR007444">
    <property type="entry name" value="Glucan_biosyn_MdoG_C"/>
</dbReference>
<dbReference type="SUPFAM" id="SSF74650">
    <property type="entry name" value="Galactose mutarotase-like"/>
    <property type="match status" value="1"/>
</dbReference>
<evidence type="ECO:0000256" key="1">
    <source>
        <dbReference type="ARBA" id="ARBA00003458"/>
    </source>
</evidence>
<comment type="caution">
    <text evidence="9">The sequence shown here is derived from an EMBL/GenBank/DDBJ whole genome shotgun (WGS) entry which is preliminary data.</text>
</comment>
<dbReference type="FunFam" id="2.60.40.10:FF:001915">
    <property type="entry name" value="Glucans biosynthesis protein G"/>
    <property type="match status" value="1"/>
</dbReference>
<dbReference type="EMBL" id="LRDC01000040">
    <property type="protein sequence ID" value="KVX00578.1"/>
    <property type="molecule type" value="Genomic_DNA"/>
</dbReference>
<evidence type="ECO:0000256" key="4">
    <source>
        <dbReference type="ARBA" id="ARBA00009284"/>
    </source>
</evidence>
<dbReference type="InterPro" id="IPR013783">
    <property type="entry name" value="Ig-like_fold"/>
</dbReference>
<dbReference type="PANTHER" id="PTHR30504">
    <property type="entry name" value="GLUCANS BIOSYNTHESIS PROTEIN"/>
    <property type="match status" value="1"/>
</dbReference>
<dbReference type="PIRSF" id="PIRSF006281">
    <property type="entry name" value="MdoG"/>
    <property type="match status" value="1"/>
</dbReference>
<dbReference type="GO" id="GO:0003824">
    <property type="term" value="F:catalytic activity"/>
    <property type="evidence" value="ECO:0007669"/>
    <property type="project" value="InterPro"/>
</dbReference>
<evidence type="ECO:0000256" key="5">
    <source>
        <dbReference type="ARBA" id="ARBA00022729"/>
    </source>
</evidence>
<evidence type="ECO:0000256" key="6">
    <source>
        <dbReference type="ARBA" id="ARBA00022764"/>
    </source>
</evidence>
<dbReference type="InterPro" id="IPR023704">
    <property type="entry name" value="MdoG_OpgG"/>
</dbReference>
<comment type="pathway">
    <text evidence="3 7">Glycan metabolism; osmoregulated periplasmic glucan (OPG) biosynthesis.</text>
</comment>
<accession>A0A125BE37</accession>
<dbReference type="Proteomes" id="UP000055702">
    <property type="component" value="Unassembled WGS sequence"/>
</dbReference>
<dbReference type="InterPro" id="IPR014438">
    <property type="entry name" value="Glucan_biosyn_MdoG/MdoD"/>
</dbReference>
<dbReference type="Gene3D" id="2.70.98.10">
    <property type="match status" value="1"/>
</dbReference>
<comment type="subcellular location">
    <subcellularLocation>
        <location evidence="2 7">Periplasm</location>
    </subcellularLocation>
</comment>
<keyword evidence="6 7" id="KW-0574">Periplasm</keyword>
<dbReference type="PANTHER" id="PTHR30504:SF2">
    <property type="entry name" value="GLUCANS BIOSYNTHESIS PROTEIN G"/>
    <property type="match status" value="1"/>
</dbReference>
<dbReference type="InterPro" id="IPR014756">
    <property type="entry name" value="Ig_E-set"/>
</dbReference>
<dbReference type="GO" id="GO:0051274">
    <property type="term" value="P:beta-glucan biosynthetic process"/>
    <property type="evidence" value="ECO:0007669"/>
    <property type="project" value="TreeGrafter"/>
</dbReference>
<evidence type="ECO:0000313" key="10">
    <source>
        <dbReference type="Proteomes" id="UP000055702"/>
    </source>
</evidence>
<evidence type="ECO:0000259" key="8">
    <source>
        <dbReference type="Pfam" id="PF04349"/>
    </source>
</evidence>
<dbReference type="FunFam" id="2.70.98.10:FF:000001">
    <property type="entry name" value="Glucans biosynthesis protein G"/>
    <property type="match status" value="1"/>
</dbReference>
<evidence type="ECO:0000256" key="2">
    <source>
        <dbReference type="ARBA" id="ARBA00004418"/>
    </source>
</evidence>
<dbReference type="Pfam" id="PF04349">
    <property type="entry name" value="MdoG"/>
    <property type="match status" value="1"/>
</dbReference>
<dbReference type="AlphaFoldDB" id="A0A125BE37"/>
<proteinExistence type="inferred from homology"/>
<comment type="function">
    <text evidence="1 7">Involved in the biosynthesis of osmoregulated periplasmic glucans (OPGs).</text>
</comment>
<dbReference type="GO" id="GO:0030246">
    <property type="term" value="F:carbohydrate binding"/>
    <property type="evidence" value="ECO:0007669"/>
    <property type="project" value="InterPro"/>
</dbReference>
<dbReference type="Gene3D" id="2.60.40.10">
    <property type="entry name" value="Immunoglobulins"/>
    <property type="match status" value="1"/>
</dbReference>
<comment type="similarity">
    <text evidence="4 7">Belongs to the OpgD/OpgG family.</text>
</comment>
<dbReference type="InterPro" id="IPR011013">
    <property type="entry name" value="Gal_mutarotase_sf_dom"/>
</dbReference>
<gene>
    <name evidence="7" type="primary">opgG</name>
    <name evidence="9" type="ORF">AWJ07_07440</name>
</gene>
<dbReference type="UniPathway" id="UPA00637"/>
<evidence type="ECO:0000313" key="9">
    <source>
        <dbReference type="EMBL" id="KVX00578.1"/>
    </source>
</evidence>
<evidence type="ECO:0000256" key="7">
    <source>
        <dbReference type="HAMAP-Rule" id="MF_01069"/>
    </source>
</evidence>
<evidence type="ECO:0000256" key="3">
    <source>
        <dbReference type="ARBA" id="ARBA00005001"/>
    </source>
</evidence>
<dbReference type="HAMAP" id="MF_01069">
    <property type="entry name" value="MdoG_OpgG"/>
    <property type="match status" value="1"/>
</dbReference>
<sequence>MVSLLSCRTSASSHTVKKALTRLSLAMAAGLCFNLAAQEPTPPIITPTSPSVTIPLQTYADEQAIVKSANNLNTETKVRFAKTANFDSDTVVKIARKLAQKPYVELKDPLPPGLAKISYDEYRDIRFKPEASIWKAEGLPYQMQLFHRGFYFQDLIEIALVEGKQASHLAYNSEFFTAGDVLSQRLPTQDIGYSGLRIHYPLNNPAYFDELMVFQGASYFRALGKGSDYGLSSRGLALNTAEPEGEEFPIFRAFWVERPNTDSNLIVVHALLDSPSVAGAYRFSVRPGENTHIDVEATLFPRVDLVKVGLAPSTSMFLHSMNGRQNIDDFRPEVHDSDALLILNGRGERLWRPLANPKQLQVSAFMDNSPQGFGLIQRERSFDAYQDLEAHYERRPSLWVEPVGNWGAGEVVLTEIPTDSEIHDNIVSYWKPKQPIAAGSEFHFTYRLIWGSEPEVDDGTVIVARTASGRAEIAKATPRRLFVIDYQVKEGNNDEIPVAKVQSSAGVVTNVVVSRQPKTNGYRLAFEMDPQDAELIELRAELKFTGPRDVETWLYRWTL</sequence>
<protein>
    <recommendedName>
        <fullName evidence="7">Glucans biosynthesis protein G</fullName>
    </recommendedName>
</protein>
<reference evidence="9 10" key="1">
    <citation type="submission" date="2016-01" db="EMBL/GenBank/DDBJ databases">
        <title>Draft genome of the antarctic isolate Shewanella frigidimarina Ag06-30.</title>
        <authorList>
            <person name="Parmeciano Di Noto G."/>
            <person name="Vazquez S."/>
            <person name="Mac Cormack W."/>
            <person name="Iriarte A."/>
            <person name="Quiroga C."/>
        </authorList>
    </citation>
    <scope>NUCLEOTIDE SEQUENCE [LARGE SCALE GENOMIC DNA]</scope>
    <source>
        <strain evidence="9 10">Ag06-30</strain>
    </source>
</reference>
<dbReference type="InterPro" id="IPR014718">
    <property type="entry name" value="GH-type_carb-bd"/>
</dbReference>
<dbReference type="SUPFAM" id="SSF81296">
    <property type="entry name" value="E set domains"/>
    <property type="match status" value="1"/>
</dbReference>
<keyword evidence="5 7" id="KW-0732">Signal</keyword>
<feature type="domain" description="Glucan biosynthesis periplasmic MdoG C-terminal" evidence="8">
    <location>
        <begin position="86"/>
        <end position="557"/>
    </location>
</feature>
<name>A0A125BE37_SHEFR</name>
<dbReference type="GO" id="GO:0030288">
    <property type="term" value="C:outer membrane-bounded periplasmic space"/>
    <property type="evidence" value="ECO:0007669"/>
    <property type="project" value="TreeGrafter"/>
</dbReference>
<organism evidence="9">
    <name type="scientific">Shewanella frigidimarina</name>
    <dbReference type="NCBI Taxonomy" id="56812"/>
    <lineage>
        <taxon>Bacteria</taxon>
        <taxon>Pseudomonadati</taxon>
        <taxon>Pseudomonadota</taxon>
        <taxon>Gammaproteobacteria</taxon>
        <taxon>Alteromonadales</taxon>
        <taxon>Shewanellaceae</taxon>
        <taxon>Shewanella</taxon>
    </lineage>
</organism>